<accession>A0A2V2YEA8</accession>
<proteinExistence type="predicted"/>
<dbReference type="Proteomes" id="UP000246635">
    <property type="component" value="Unassembled WGS sequence"/>
</dbReference>
<protein>
    <submittedName>
        <fullName evidence="1">Uncharacterized protein</fullName>
    </submittedName>
</protein>
<dbReference type="AlphaFoldDB" id="A0A2V2YEA8"/>
<comment type="caution">
    <text evidence="1">The sequence shown here is derived from an EMBL/GenBank/DDBJ whole genome shotgun (WGS) entry which is preliminary data.</text>
</comment>
<dbReference type="EMBL" id="QGTQ01000044">
    <property type="protein sequence ID" value="PWV90269.1"/>
    <property type="molecule type" value="Genomic_DNA"/>
</dbReference>
<evidence type="ECO:0000313" key="1">
    <source>
        <dbReference type="EMBL" id="PWV90269.1"/>
    </source>
</evidence>
<gene>
    <name evidence="1" type="ORF">DFQ01_14445</name>
</gene>
<keyword evidence="2" id="KW-1185">Reference proteome</keyword>
<organism evidence="1 2">
    <name type="scientific">Paenibacillus cellulosilyticus</name>
    <dbReference type="NCBI Taxonomy" id="375489"/>
    <lineage>
        <taxon>Bacteria</taxon>
        <taxon>Bacillati</taxon>
        <taxon>Bacillota</taxon>
        <taxon>Bacilli</taxon>
        <taxon>Bacillales</taxon>
        <taxon>Paenibacillaceae</taxon>
        <taxon>Paenibacillus</taxon>
    </lineage>
</organism>
<evidence type="ECO:0000313" key="2">
    <source>
        <dbReference type="Proteomes" id="UP000246635"/>
    </source>
</evidence>
<sequence length="262" mass="28106">MCPTPDLPQLADNPSSQQLIDYVVKLQRDLDWLLLNLDDLNVRRITADSIYTGTLDANVVTVRSDLDSGFIQIDGDGMVVNNGSYNTFEVDINGNVTMTSARIRSAEGYPYVELNYDDNLIGAYSSENDWIKVVPFGTNDRPAIIFGAGDFVVGEIEAPEEMEIKGLWGLNLWSGTGPIKLTTQGLEGIQFDSWSELRSVAAGQSLQTALNAKATVGNATSAAGGHNHGIPPGTWLATTTDGVTVSGLVSWSAATGHTHDQT</sequence>
<reference evidence="1 2" key="1">
    <citation type="submission" date="2018-05" db="EMBL/GenBank/DDBJ databases">
        <title>Genomic Encyclopedia of Type Strains, Phase III (KMG-III): the genomes of soil and plant-associated and newly described type strains.</title>
        <authorList>
            <person name="Whitman W."/>
        </authorList>
    </citation>
    <scope>NUCLEOTIDE SEQUENCE [LARGE SCALE GENOMIC DNA]</scope>
    <source>
        <strain evidence="1 2">CECT 5696</strain>
    </source>
</reference>
<dbReference type="RefSeq" id="WP_110047468.1">
    <property type="nucleotide sequence ID" value="NZ_CP054610.1"/>
</dbReference>
<name>A0A2V2YEA8_9BACL</name>
<dbReference type="OrthoDB" id="2636293at2"/>